<evidence type="ECO:0000313" key="2">
    <source>
        <dbReference type="Proteomes" id="UP001198630"/>
    </source>
</evidence>
<sequence length="202" mass="22726">MTGTESDNPATGDLLDVYLPTYDVVLTEHLTVEADVSATYRAAHDLDFLRVRTPLLTAAFFVRGLPARLARRPAPTLPELRMFADPSSAGLPGWLVLGQVPDREIAFGAVGKFWQPDIEWRDVPREEFAAFDDPGWGKIGCHFLVRPNGANRSVLSYECRTSTTDPRSHKQMMRYWWLIRPFVGHIMRATVRTIAADARRGT</sequence>
<evidence type="ECO:0008006" key="3">
    <source>
        <dbReference type="Google" id="ProtNLM"/>
    </source>
</evidence>
<dbReference type="RefSeq" id="WP_159418248.1">
    <property type="nucleotide sequence ID" value="NZ_CP027557.1"/>
</dbReference>
<name>A0AAW4XNH2_RHORH</name>
<dbReference type="AlphaFoldDB" id="A0AAW4XNH2"/>
<accession>A0AAW4XNH2</accession>
<reference evidence="1" key="1">
    <citation type="submission" date="2021-11" db="EMBL/GenBank/DDBJ databases">
        <title>Development of a sustainable strategy for remediation of hydrocarbon-contaminated territories based on the waste exchange concept.</title>
        <authorList>
            <person name="Elkin A."/>
        </authorList>
    </citation>
    <scope>NUCLEOTIDE SEQUENCE</scope>
    <source>
        <strain evidence="1">IEGM 757</strain>
    </source>
</reference>
<gene>
    <name evidence="1" type="ORF">LQ384_27135</name>
</gene>
<protein>
    <recommendedName>
        <fullName evidence="3">DUF2867 domain-containing protein</fullName>
    </recommendedName>
</protein>
<evidence type="ECO:0000313" key="1">
    <source>
        <dbReference type="EMBL" id="MCD2114781.1"/>
    </source>
</evidence>
<dbReference type="Proteomes" id="UP001198630">
    <property type="component" value="Unassembled WGS sequence"/>
</dbReference>
<comment type="caution">
    <text evidence="1">The sequence shown here is derived from an EMBL/GenBank/DDBJ whole genome shotgun (WGS) entry which is preliminary data.</text>
</comment>
<organism evidence="1 2">
    <name type="scientific">Rhodococcus rhodochrous</name>
    <dbReference type="NCBI Taxonomy" id="1829"/>
    <lineage>
        <taxon>Bacteria</taxon>
        <taxon>Bacillati</taxon>
        <taxon>Actinomycetota</taxon>
        <taxon>Actinomycetes</taxon>
        <taxon>Mycobacteriales</taxon>
        <taxon>Nocardiaceae</taxon>
        <taxon>Rhodococcus</taxon>
    </lineage>
</organism>
<proteinExistence type="predicted"/>
<dbReference type="EMBL" id="JAJNCO010000029">
    <property type="protein sequence ID" value="MCD2114781.1"/>
    <property type="molecule type" value="Genomic_DNA"/>
</dbReference>